<evidence type="ECO:0000313" key="2">
    <source>
        <dbReference type="EMBL" id="OAE20065.1"/>
    </source>
</evidence>
<dbReference type="Proteomes" id="UP000077202">
    <property type="component" value="Unassembled WGS sequence"/>
</dbReference>
<feature type="region of interest" description="Disordered" evidence="1">
    <location>
        <begin position="53"/>
        <end position="86"/>
    </location>
</feature>
<feature type="compositionally biased region" description="Basic and acidic residues" evidence="1">
    <location>
        <begin position="56"/>
        <end position="66"/>
    </location>
</feature>
<reference evidence="2" key="1">
    <citation type="submission" date="2016-03" db="EMBL/GenBank/DDBJ databases">
        <title>Mechanisms controlling the formation of the plant cell surface in tip-growing cells are functionally conserved among land plants.</title>
        <authorList>
            <person name="Honkanen S."/>
            <person name="Jones V.A."/>
            <person name="Morieri G."/>
            <person name="Champion C."/>
            <person name="Hetherington A.J."/>
            <person name="Kelly S."/>
            <person name="Saint-Marcoux D."/>
            <person name="Proust H."/>
            <person name="Prescott H."/>
            <person name="Dolan L."/>
        </authorList>
    </citation>
    <scope>NUCLEOTIDE SEQUENCE [LARGE SCALE GENOMIC DNA]</scope>
    <source>
        <tissue evidence="2">Whole gametophyte</tissue>
    </source>
</reference>
<evidence type="ECO:0000256" key="1">
    <source>
        <dbReference type="SAM" id="MobiDB-lite"/>
    </source>
</evidence>
<name>A0A176VJF6_MARPO</name>
<gene>
    <name evidence="2" type="ORF">AXG93_2584s1490</name>
</gene>
<dbReference type="EMBL" id="LVLJ01003709">
    <property type="protein sequence ID" value="OAE20065.1"/>
    <property type="molecule type" value="Genomic_DNA"/>
</dbReference>
<organism evidence="2 3">
    <name type="scientific">Marchantia polymorpha subsp. ruderalis</name>
    <dbReference type="NCBI Taxonomy" id="1480154"/>
    <lineage>
        <taxon>Eukaryota</taxon>
        <taxon>Viridiplantae</taxon>
        <taxon>Streptophyta</taxon>
        <taxon>Embryophyta</taxon>
        <taxon>Marchantiophyta</taxon>
        <taxon>Marchantiopsida</taxon>
        <taxon>Marchantiidae</taxon>
        <taxon>Marchantiales</taxon>
        <taxon>Marchantiaceae</taxon>
        <taxon>Marchantia</taxon>
    </lineage>
</organism>
<sequence>MGFKRRLLSRNLRHRDVTAVDSKKSARPTVTTPTRSPRAIVCFSESVGLGGTRCSGEGDRSDRGADRIGYGCVTRPSERTDGSSKGDLSCALLSRTRSFVEALCRNSIAFAITIASRLDFIKRTGKRFGVTKVDIRQQQLGPAPASGRGP</sequence>
<proteinExistence type="predicted"/>
<comment type="caution">
    <text evidence="2">The sequence shown here is derived from an EMBL/GenBank/DDBJ whole genome shotgun (WGS) entry which is preliminary data.</text>
</comment>
<accession>A0A176VJF6</accession>
<evidence type="ECO:0000313" key="3">
    <source>
        <dbReference type="Proteomes" id="UP000077202"/>
    </source>
</evidence>
<dbReference type="AlphaFoldDB" id="A0A176VJF6"/>
<keyword evidence="3" id="KW-1185">Reference proteome</keyword>
<protein>
    <submittedName>
        <fullName evidence="2">Uncharacterized protein</fullName>
    </submittedName>
</protein>